<feature type="transmembrane region" description="Helical" evidence="1">
    <location>
        <begin position="69"/>
        <end position="89"/>
    </location>
</feature>
<dbReference type="PANTHER" id="PTHR34220">
    <property type="entry name" value="SENSOR HISTIDINE KINASE YPDA"/>
    <property type="match status" value="1"/>
</dbReference>
<dbReference type="OrthoDB" id="927174at2"/>
<dbReference type="InterPro" id="IPR010559">
    <property type="entry name" value="Sig_transdc_His_kin_internal"/>
</dbReference>
<gene>
    <name evidence="3" type="ORF">CLV31_101296</name>
</gene>
<proteinExistence type="predicted"/>
<evidence type="ECO:0000259" key="2">
    <source>
        <dbReference type="Pfam" id="PF06580"/>
    </source>
</evidence>
<keyword evidence="4" id="KW-1185">Reference proteome</keyword>
<dbReference type="InterPro" id="IPR036890">
    <property type="entry name" value="HATPase_C_sf"/>
</dbReference>
<dbReference type="InterPro" id="IPR050640">
    <property type="entry name" value="Bact_2-comp_sensor_kinase"/>
</dbReference>
<dbReference type="RefSeq" id="WP_111391101.1">
    <property type="nucleotide sequence ID" value="NZ_QKTX01000001.1"/>
</dbReference>
<dbReference type="AlphaFoldDB" id="A0A326S051"/>
<dbReference type="Proteomes" id="UP000248917">
    <property type="component" value="Unassembled WGS sequence"/>
</dbReference>
<dbReference type="PANTHER" id="PTHR34220:SF7">
    <property type="entry name" value="SENSOR HISTIDINE KINASE YPDA"/>
    <property type="match status" value="1"/>
</dbReference>
<organism evidence="3 4">
    <name type="scientific">Algoriphagus aquaeductus</name>
    <dbReference type="NCBI Taxonomy" id="475299"/>
    <lineage>
        <taxon>Bacteria</taxon>
        <taxon>Pseudomonadati</taxon>
        <taxon>Bacteroidota</taxon>
        <taxon>Cytophagia</taxon>
        <taxon>Cytophagales</taxon>
        <taxon>Cyclobacteriaceae</taxon>
        <taxon>Algoriphagus</taxon>
    </lineage>
</organism>
<keyword evidence="1" id="KW-1133">Transmembrane helix</keyword>
<comment type="caution">
    <text evidence="3">The sequence shown here is derived from an EMBL/GenBank/DDBJ whole genome shotgun (WGS) entry which is preliminary data.</text>
</comment>
<dbReference type="GO" id="GO:0000155">
    <property type="term" value="F:phosphorelay sensor kinase activity"/>
    <property type="evidence" value="ECO:0007669"/>
    <property type="project" value="InterPro"/>
</dbReference>
<dbReference type="Gene3D" id="3.30.565.10">
    <property type="entry name" value="Histidine kinase-like ATPase, C-terminal domain"/>
    <property type="match status" value="1"/>
</dbReference>
<keyword evidence="1" id="KW-0472">Membrane</keyword>
<accession>A0A326S051</accession>
<feature type="transmembrane region" description="Helical" evidence="1">
    <location>
        <begin position="31"/>
        <end position="57"/>
    </location>
</feature>
<name>A0A326S051_9BACT</name>
<protein>
    <submittedName>
        <fullName evidence="3">Histidine kinase</fullName>
    </submittedName>
</protein>
<reference evidence="3 4" key="1">
    <citation type="submission" date="2018-06" db="EMBL/GenBank/DDBJ databases">
        <title>Genomic Encyclopedia of Archaeal and Bacterial Type Strains, Phase II (KMG-II): from individual species to whole genera.</title>
        <authorList>
            <person name="Goeker M."/>
        </authorList>
    </citation>
    <scope>NUCLEOTIDE SEQUENCE [LARGE SCALE GENOMIC DNA]</scope>
    <source>
        <strain evidence="3 4">T4</strain>
    </source>
</reference>
<sequence>MFDHKYNVLFASGLGIYSFLNIYFLDGDRLFAVNLAAIPLFMLILILCLSVWAINLFIQKFILENVSNFHPLLVQFGLGALGVLVLSFLSSEISGSLLGGPFRFSLQNFLLTAAFTSRINLFLNSVNAIYFFSEKLKQKAVEAEKLKSLTSEAKLVSLNSHLNPHFFFNNLSTLSVLIHEDVQLADKYLQKLSEIYRYILNNRGNELVRLNQELDFLNNYLDLLSIRFEQSLKFKVSIESYSSHFLIPPAVLQLLVENVVKHNYFTQKEPLEVKISSKGKRLSIWNKKQPKEVVDYSSGIGLQNISDRYRFLNLAITIENAKDYFQVELPLIDDKELTFS</sequence>
<feature type="transmembrane region" description="Helical" evidence="1">
    <location>
        <begin position="7"/>
        <end position="25"/>
    </location>
</feature>
<dbReference type="EMBL" id="QKTX01000001">
    <property type="protein sequence ID" value="PZV87423.1"/>
    <property type="molecule type" value="Genomic_DNA"/>
</dbReference>
<dbReference type="Pfam" id="PF06580">
    <property type="entry name" value="His_kinase"/>
    <property type="match status" value="1"/>
</dbReference>
<evidence type="ECO:0000313" key="4">
    <source>
        <dbReference type="Proteomes" id="UP000248917"/>
    </source>
</evidence>
<keyword evidence="1" id="KW-0812">Transmembrane</keyword>
<dbReference type="GO" id="GO:0016020">
    <property type="term" value="C:membrane"/>
    <property type="evidence" value="ECO:0007669"/>
    <property type="project" value="InterPro"/>
</dbReference>
<evidence type="ECO:0000256" key="1">
    <source>
        <dbReference type="SAM" id="Phobius"/>
    </source>
</evidence>
<evidence type="ECO:0000313" key="3">
    <source>
        <dbReference type="EMBL" id="PZV87423.1"/>
    </source>
</evidence>
<keyword evidence="3" id="KW-0418">Kinase</keyword>
<keyword evidence="3" id="KW-0808">Transferase</keyword>
<feature type="transmembrane region" description="Helical" evidence="1">
    <location>
        <begin position="109"/>
        <end position="132"/>
    </location>
</feature>
<feature type="domain" description="Signal transduction histidine kinase internal region" evidence="2">
    <location>
        <begin position="153"/>
        <end position="231"/>
    </location>
</feature>